<feature type="region of interest" description="Disordered" evidence="1">
    <location>
        <begin position="31"/>
        <end position="97"/>
    </location>
</feature>
<dbReference type="RefSeq" id="WP_252445618.1">
    <property type="nucleotide sequence ID" value="NZ_JAGSOV010000079.1"/>
</dbReference>
<organism evidence="2 3">
    <name type="scientific">Pseudonocardia humida</name>
    <dbReference type="NCBI Taxonomy" id="2800819"/>
    <lineage>
        <taxon>Bacteria</taxon>
        <taxon>Bacillati</taxon>
        <taxon>Actinomycetota</taxon>
        <taxon>Actinomycetes</taxon>
        <taxon>Pseudonocardiales</taxon>
        <taxon>Pseudonocardiaceae</taxon>
        <taxon>Pseudonocardia</taxon>
    </lineage>
</organism>
<gene>
    <name evidence="2" type="ORF">KDL28_34770</name>
</gene>
<comment type="caution">
    <text evidence="2">The sequence shown here is derived from an EMBL/GenBank/DDBJ whole genome shotgun (WGS) entry which is preliminary data.</text>
</comment>
<sequence>MIGLRVETEVDGPAARVWELLGDYRRDPEWRAGVTTMDPSPAGPAAPGQTTDEQMRFAGRAYRNGGRVESVGPGRTLSWRTTSGIDADGSRTVEELPGGRSRVRVQTNVRPDGVNRLLAPVLGVLLRRQLVGDLRRLRALVERATAG</sequence>
<dbReference type="Gene3D" id="3.30.530.20">
    <property type="match status" value="1"/>
</dbReference>
<dbReference type="InterPro" id="IPR019587">
    <property type="entry name" value="Polyketide_cyclase/dehydratase"/>
</dbReference>
<keyword evidence="3" id="KW-1185">Reference proteome</keyword>
<evidence type="ECO:0000313" key="3">
    <source>
        <dbReference type="Proteomes" id="UP001165283"/>
    </source>
</evidence>
<evidence type="ECO:0000256" key="1">
    <source>
        <dbReference type="SAM" id="MobiDB-lite"/>
    </source>
</evidence>
<reference evidence="2" key="1">
    <citation type="submission" date="2021-04" db="EMBL/GenBank/DDBJ databases">
        <title>Pseudonocardia sp. nov., isolated from sandy soil of mangrove forest.</title>
        <authorList>
            <person name="Zan Z."/>
            <person name="Huang R."/>
            <person name="Liu W."/>
        </authorList>
    </citation>
    <scope>NUCLEOTIDE SEQUENCE</scope>
    <source>
        <strain evidence="2">S2-4</strain>
    </source>
</reference>
<dbReference type="Pfam" id="PF10604">
    <property type="entry name" value="Polyketide_cyc2"/>
    <property type="match status" value="1"/>
</dbReference>
<accession>A0ABT1AB23</accession>
<name>A0ABT1AB23_9PSEU</name>
<dbReference type="InterPro" id="IPR023393">
    <property type="entry name" value="START-like_dom_sf"/>
</dbReference>
<protein>
    <submittedName>
        <fullName evidence="2">SRPBCC family protein</fullName>
    </submittedName>
</protein>
<dbReference type="EMBL" id="JAGSOV010000079">
    <property type="protein sequence ID" value="MCO1660237.1"/>
    <property type="molecule type" value="Genomic_DNA"/>
</dbReference>
<proteinExistence type="predicted"/>
<evidence type="ECO:0000313" key="2">
    <source>
        <dbReference type="EMBL" id="MCO1660237.1"/>
    </source>
</evidence>
<dbReference type="SUPFAM" id="SSF55961">
    <property type="entry name" value="Bet v1-like"/>
    <property type="match status" value="1"/>
</dbReference>
<dbReference type="Proteomes" id="UP001165283">
    <property type="component" value="Unassembled WGS sequence"/>
</dbReference>